<name>A0A3S2X4T4_9SPHN</name>
<evidence type="ECO:0008006" key="3">
    <source>
        <dbReference type="Google" id="ProtNLM"/>
    </source>
</evidence>
<dbReference type="Proteomes" id="UP000282837">
    <property type="component" value="Unassembled WGS sequence"/>
</dbReference>
<dbReference type="RefSeq" id="WP_127707742.1">
    <property type="nucleotide sequence ID" value="NZ_SACO01000004.1"/>
</dbReference>
<protein>
    <recommendedName>
        <fullName evidence="3">Glycoside hydrolase family 3 C-terminal domain-containing protein</fullName>
    </recommendedName>
</protein>
<evidence type="ECO:0000313" key="1">
    <source>
        <dbReference type="EMBL" id="RVU05777.1"/>
    </source>
</evidence>
<evidence type="ECO:0000313" key="2">
    <source>
        <dbReference type="Proteomes" id="UP000282837"/>
    </source>
</evidence>
<accession>A0A3S2X4T4</accession>
<comment type="caution">
    <text evidence="1">The sequence shown here is derived from an EMBL/GenBank/DDBJ whole genome shotgun (WGS) entry which is preliminary data.</text>
</comment>
<dbReference type="AlphaFoldDB" id="A0A3S2X4T4"/>
<dbReference type="EMBL" id="SACO01000004">
    <property type="protein sequence ID" value="RVU05777.1"/>
    <property type="molecule type" value="Genomic_DNA"/>
</dbReference>
<keyword evidence="2" id="KW-1185">Reference proteome</keyword>
<organism evidence="1 2">
    <name type="scientific">Novosphingobium umbonatum</name>
    <dbReference type="NCBI Taxonomy" id="1908524"/>
    <lineage>
        <taxon>Bacteria</taxon>
        <taxon>Pseudomonadati</taxon>
        <taxon>Pseudomonadota</taxon>
        <taxon>Alphaproteobacteria</taxon>
        <taxon>Sphingomonadales</taxon>
        <taxon>Sphingomonadaceae</taxon>
        <taxon>Novosphingobium</taxon>
    </lineage>
</organism>
<reference evidence="1 2" key="1">
    <citation type="submission" date="2019-01" db="EMBL/GenBank/DDBJ databases">
        <authorList>
            <person name="Chen W.-M."/>
        </authorList>
    </citation>
    <scope>NUCLEOTIDE SEQUENCE [LARGE SCALE GENOMIC DNA]</scope>
    <source>
        <strain evidence="1 2">FSY-9</strain>
    </source>
</reference>
<sequence>MAGRTYRDFGGKPVYPFGYGQSFTSFAYTPLTVSLVGSGQPETGVPTSGGAFDIATSFPVPE</sequence>
<gene>
    <name evidence="1" type="ORF">EOE18_07275</name>
</gene>
<proteinExistence type="predicted"/>